<evidence type="ECO:0000313" key="3">
    <source>
        <dbReference type="Proteomes" id="UP001472677"/>
    </source>
</evidence>
<dbReference type="PANTHER" id="PTHR33732">
    <property type="entry name" value="REF/SRPP-LIKE PROTEIN OS05G0151300/LOC_OS05G05940"/>
    <property type="match status" value="1"/>
</dbReference>
<dbReference type="Pfam" id="PF05755">
    <property type="entry name" value="REF"/>
    <property type="match status" value="1"/>
</dbReference>
<reference evidence="2 3" key="1">
    <citation type="journal article" date="2024" name="G3 (Bethesda)">
        <title>Genome assembly of Hibiscus sabdariffa L. provides insights into metabolisms of medicinal natural products.</title>
        <authorList>
            <person name="Kim T."/>
        </authorList>
    </citation>
    <scope>NUCLEOTIDE SEQUENCE [LARGE SCALE GENOMIC DNA]</scope>
    <source>
        <strain evidence="2">TK-2024</strain>
        <tissue evidence="2">Old leaves</tissue>
    </source>
</reference>
<name>A0ABR2G169_9ROSI</name>
<proteinExistence type="inferred from homology"/>
<dbReference type="EMBL" id="JBBPBM010000004">
    <property type="protein sequence ID" value="KAK8590269.1"/>
    <property type="molecule type" value="Genomic_DNA"/>
</dbReference>
<gene>
    <name evidence="2" type="ORF">V6N12_024645</name>
</gene>
<dbReference type="Proteomes" id="UP001472677">
    <property type="component" value="Unassembled WGS sequence"/>
</dbReference>
<dbReference type="InterPro" id="IPR008802">
    <property type="entry name" value="REF"/>
</dbReference>
<dbReference type="PANTHER" id="PTHR33732:SF2">
    <property type="entry name" value="REF_SRPP-LIKE PROTEIN"/>
    <property type="match status" value="1"/>
</dbReference>
<evidence type="ECO:0000313" key="2">
    <source>
        <dbReference type="EMBL" id="KAK8590269.1"/>
    </source>
</evidence>
<comment type="caution">
    <text evidence="2">The sequence shown here is derived from an EMBL/GenBank/DDBJ whole genome shotgun (WGS) entry which is preliminary data.</text>
</comment>
<protein>
    <submittedName>
        <fullName evidence="2">Uncharacterized protein</fullName>
    </submittedName>
</protein>
<sequence length="142" mass="16065">MNLGHNIDEASHKFEDHVPAKAKQAIYQAQDLVHKATQHALQLVNEARTNGPQGALHYAAGEYKRLVVVCSSELWVKLNHNYTFLLMAEKVALTMANLSGNYNGFVDDMSGKWYPLFGYLPLIPVNEFSKQIKVPNQRRKNV</sequence>
<organism evidence="2 3">
    <name type="scientific">Hibiscus sabdariffa</name>
    <name type="common">roselle</name>
    <dbReference type="NCBI Taxonomy" id="183260"/>
    <lineage>
        <taxon>Eukaryota</taxon>
        <taxon>Viridiplantae</taxon>
        <taxon>Streptophyta</taxon>
        <taxon>Embryophyta</taxon>
        <taxon>Tracheophyta</taxon>
        <taxon>Spermatophyta</taxon>
        <taxon>Magnoliopsida</taxon>
        <taxon>eudicotyledons</taxon>
        <taxon>Gunneridae</taxon>
        <taxon>Pentapetalae</taxon>
        <taxon>rosids</taxon>
        <taxon>malvids</taxon>
        <taxon>Malvales</taxon>
        <taxon>Malvaceae</taxon>
        <taxon>Malvoideae</taxon>
        <taxon>Hibiscus</taxon>
    </lineage>
</organism>
<keyword evidence="3" id="KW-1185">Reference proteome</keyword>
<comment type="similarity">
    <text evidence="1">Belongs to the REF/SRPP family.</text>
</comment>
<evidence type="ECO:0000256" key="1">
    <source>
        <dbReference type="ARBA" id="ARBA00009737"/>
    </source>
</evidence>
<accession>A0ABR2G169</accession>